<organism evidence="1 2">
    <name type="scientific">Caerostris extrusa</name>
    <name type="common">Bark spider</name>
    <name type="synonym">Caerostris bankana</name>
    <dbReference type="NCBI Taxonomy" id="172846"/>
    <lineage>
        <taxon>Eukaryota</taxon>
        <taxon>Metazoa</taxon>
        <taxon>Ecdysozoa</taxon>
        <taxon>Arthropoda</taxon>
        <taxon>Chelicerata</taxon>
        <taxon>Arachnida</taxon>
        <taxon>Araneae</taxon>
        <taxon>Araneomorphae</taxon>
        <taxon>Entelegynae</taxon>
        <taxon>Araneoidea</taxon>
        <taxon>Araneidae</taxon>
        <taxon>Caerostris</taxon>
    </lineage>
</organism>
<dbReference type="EMBL" id="BPLR01013974">
    <property type="protein sequence ID" value="GIY65216.1"/>
    <property type="molecule type" value="Genomic_DNA"/>
</dbReference>
<sequence length="126" mass="14127">MWLSFLIQSPWKGQGKRIVLHVLRGTILLVTARATPKPSLNKKVITERSLCIGQNEDFAFPKGEAEKSSTALELIHSDVIVLLLLCQKRNSAFTSWSRDLTATATYRTGPQLLVTVTSYNRDLSRL</sequence>
<protein>
    <submittedName>
        <fullName evidence="1">Uncharacterized protein</fullName>
    </submittedName>
</protein>
<reference evidence="1 2" key="1">
    <citation type="submission" date="2021-06" db="EMBL/GenBank/DDBJ databases">
        <title>Caerostris extrusa draft genome.</title>
        <authorList>
            <person name="Kono N."/>
            <person name="Arakawa K."/>
        </authorList>
    </citation>
    <scope>NUCLEOTIDE SEQUENCE [LARGE SCALE GENOMIC DNA]</scope>
</reference>
<comment type="caution">
    <text evidence="1">The sequence shown here is derived from an EMBL/GenBank/DDBJ whole genome shotgun (WGS) entry which is preliminary data.</text>
</comment>
<evidence type="ECO:0000313" key="2">
    <source>
        <dbReference type="Proteomes" id="UP001054945"/>
    </source>
</evidence>
<evidence type="ECO:0000313" key="1">
    <source>
        <dbReference type="EMBL" id="GIY65216.1"/>
    </source>
</evidence>
<accession>A0AAV4V523</accession>
<dbReference type="AlphaFoldDB" id="A0AAV4V523"/>
<proteinExistence type="predicted"/>
<name>A0AAV4V523_CAEEX</name>
<gene>
    <name evidence="1" type="ORF">CEXT_769051</name>
</gene>
<dbReference type="Proteomes" id="UP001054945">
    <property type="component" value="Unassembled WGS sequence"/>
</dbReference>
<keyword evidence="2" id="KW-1185">Reference proteome</keyword>